<dbReference type="InParanoid" id="K0IJY6"/>
<protein>
    <submittedName>
        <fullName evidence="1">Uncharacterized protein</fullName>
    </submittedName>
</protein>
<evidence type="ECO:0000313" key="2">
    <source>
        <dbReference type="Proteomes" id="UP000008037"/>
    </source>
</evidence>
<sequence>MIVFHAKNTVSLSGKIVHKAYSFIGSQSHIQRAAPVQQTAIPKPVLGCANKPFYYSKSI</sequence>
<dbReference type="KEGG" id="nga:Ngar_c16540"/>
<keyword evidence="2" id="KW-1185">Reference proteome</keyword>
<dbReference type="BioCyc" id="CNIT1237085:G1324-1652-MONOMER"/>
<dbReference type="Proteomes" id="UP000008037">
    <property type="component" value="Chromosome"/>
</dbReference>
<reference evidence="1 2" key="1">
    <citation type="journal article" date="2012" name="Environ. Microbiol.">
        <title>The genome of the ammonia-oxidizing Candidatus Nitrososphaera gargensis: insights into metabolic versatility and environmental adaptations.</title>
        <authorList>
            <person name="Spang A."/>
            <person name="Poehlein A."/>
            <person name="Offre P."/>
            <person name="Zumbragel S."/>
            <person name="Haider S."/>
            <person name="Rychlik N."/>
            <person name="Nowka B."/>
            <person name="Schmeisser C."/>
            <person name="Lebedeva E.V."/>
            <person name="Rattei T."/>
            <person name="Bohm C."/>
            <person name="Schmid M."/>
            <person name="Galushko A."/>
            <person name="Hatzenpichler R."/>
            <person name="Weinmaier T."/>
            <person name="Daniel R."/>
            <person name="Schleper C."/>
            <person name="Spieck E."/>
            <person name="Streit W."/>
            <person name="Wagner M."/>
        </authorList>
    </citation>
    <scope>NUCLEOTIDE SEQUENCE [LARGE SCALE GENOMIC DNA]</scope>
    <source>
        <strain evidence="2">Ga9.2</strain>
    </source>
</reference>
<name>K0IJY6_NITGG</name>
<dbReference type="STRING" id="1237085.Ngar_c16540"/>
<dbReference type="HOGENOM" id="CLU_2949423_0_0_2"/>
<organism evidence="1 2">
    <name type="scientific">Nitrososphaera gargensis (strain Ga9.2)</name>
    <dbReference type="NCBI Taxonomy" id="1237085"/>
    <lineage>
        <taxon>Archaea</taxon>
        <taxon>Nitrososphaerota</taxon>
        <taxon>Nitrososphaeria</taxon>
        <taxon>Nitrososphaerales</taxon>
        <taxon>Nitrososphaeraceae</taxon>
        <taxon>Nitrososphaera</taxon>
    </lineage>
</organism>
<dbReference type="AlphaFoldDB" id="K0IJY6"/>
<accession>K0IJY6</accession>
<gene>
    <name evidence="1" type="ordered locus">Ngar_c16540</name>
</gene>
<dbReference type="EMBL" id="CP002408">
    <property type="protein sequence ID" value="AFU58587.1"/>
    <property type="molecule type" value="Genomic_DNA"/>
</dbReference>
<proteinExistence type="predicted"/>
<evidence type="ECO:0000313" key="1">
    <source>
        <dbReference type="EMBL" id="AFU58587.1"/>
    </source>
</evidence>